<dbReference type="GO" id="GO:0030416">
    <property type="term" value="P:methylamine metabolic process"/>
    <property type="evidence" value="ECO:0007669"/>
    <property type="project" value="InterPro"/>
</dbReference>
<reference evidence="9" key="1">
    <citation type="submission" date="2016-04" db="EMBL/GenBank/DDBJ databases">
        <title>Complete Genome Sequences of Twelve Strains of a Stable Defined Moderately Diverse Mouse Microbiota 2 (sDMDMm2).</title>
        <authorList>
            <person name="Uchimura Y."/>
            <person name="Wyss M."/>
            <person name="Brugiroux S."/>
            <person name="Limenitakis J.P."/>
            <person name="Stecher B."/>
            <person name="McCoy K.D."/>
            <person name="Macpherson A.J."/>
        </authorList>
    </citation>
    <scope>NUCLEOTIDE SEQUENCE [LARGE SCALE GENOMIC DNA]</scope>
    <source>
        <strain evidence="9">YL27</strain>
    </source>
</reference>
<feature type="transmembrane region" description="Helical" evidence="6">
    <location>
        <begin position="44"/>
        <end position="66"/>
    </location>
</feature>
<sequence length="460" mass="50614">MQLSPLSNSPASSNPAPVTANAPGPTEGNSSDTQTRLVSPRTTILVWICRIIVGSTFVVSGISKTIDLWGFVYKIDQYLAVWQMPMPHGVVFTGATALAAVEFLLGFLLITGSYKRTCAWLIGLIMAGMLPLTLYIMIADPVADCGCFGDMWVISNTATFLKNVVLTALVIYLILRNSSVPGLFTTYSQWLVAVIAIIYVLLIAIFGYNIQPLIDFRPYPVGTPIGELARNSGDGYIPEYIFVYEKDGVRRDFTEDSIPDDSWVFVERKEKPAEGNISHDSIGYDGMITVYDENGDDATADAISAEGEEILLLIPDLHGIDVSSTYLINEIDRHINSRGGTMAAIIAADSDGVDMWRDLSMASYSIYTSEDTSIKEIARGSIAVVYLSDGIIRWKRTLSSIDSEIFEHPGPDTLASLGFSGKTIMLTLTMFFCGLELFLWILDRSGRAVKLHFTRRNQKK</sequence>
<dbReference type="GO" id="GO:0016020">
    <property type="term" value="C:membrane"/>
    <property type="evidence" value="ECO:0007669"/>
    <property type="project" value="UniProtKB-SubCell"/>
</dbReference>
<feature type="transmembrane region" description="Helical" evidence="6">
    <location>
        <begin position="187"/>
        <end position="208"/>
    </location>
</feature>
<dbReference type="AlphaFoldDB" id="A0A1B1S8L6"/>
<dbReference type="Proteomes" id="UP000186351">
    <property type="component" value="Chromosome"/>
</dbReference>
<evidence type="ECO:0000256" key="5">
    <source>
        <dbReference type="SAM" id="MobiDB-lite"/>
    </source>
</evidence>
<accession>A0A1B1S8L6</accession>
<dbReference type="RefSeq" id="WP_084273982.1">
    <property type="nucleotide sequence ID" value="NZ_CAJTAP010000005.1"/>
</dbReference>
<name>A0A1B1S8L6_9BACT</name>
<feature type="region of interest" description="Disordered" evidence="5">
    <location>
        <begin position="1"/>
        <end position="35"/>
    </location>
</feature>
<feature type="transmembrane region" description="Helical" evidence="6">
    <location>
        <begin position="424"/>
        <end position="442"/>
    </location>
</feature>
<dbReference type="STRING" id="1796646.A4V02_04985"/>
<dbReference type="Pfam" id="PF07291">
    <property type="entry name" value="MauE"/>
    <property type="match status" value="1"/>
</dbReference>
<protein>
    <recommendedName>
        <fullName evidence="7">Methylamine utilisation protein MauE domain-containing protein</fullName>
    </recommendedName>
</protein>
<proteinExistence type="predicted"/>
<evidence type="ECO:0000313" key="8">
    <source>
        <dbReference type="EMBL" id="ANU63134.2"/>
    </source>
</evidence>
<feature type="transmembrane region" description="Helical" evidence="6">
    <location>
        <begin position="117"/>
        <end position="139"/>
    </location>
</feature>
<accession>A0A1Z2XK45</accession>
<evidence type="ECO:0000256" key="1">
    <source>
        <dbReference type="ARBA" id="ARBA00004141"/>
    </source>
</evidence>
<keyword evidence="2 6" id="KW-0812">Transmembrane</keyword>
<feature type="compositionally biased region" description="Low complexity" evidence="5">
    <location>
        <begin position="1"/>
        <end position="23"/>
    </location>
</feature>
<comment type="subcellular location">
    <subcellularLocation>
        <location evidence="1">Membrane</location>
        <topology evidence="1">Multi-pass membrane protein</topology>
    </subcellularLocation>
</comment>
<feature type="transmembrane region" description="Helical" evidence="6">
    <location>
        <begin position="151"/>
        <end position="175"/>
    </location>
</feature>
<feature type="domain" description="Methylamine utilisation protein MauE" evidence="7">
    <location>
        <begin position="43"/>
        <end position="175"/>
    </location>
</feature>
<organism evidence="8 9">
    <name type="scientific">Muribaculum intestinale</name>
    <dbReference type="NCBI Taxonomy" id="1796646"/>
    <lineage>
        <taxon>Bacteria</taxon>
        <taxon>Pseudomonadati</taxon>
        <taxon>Bacteroidota</taxon>
        <taxon>Bacteroidia</taxon>
        <taxon>Bacteroidales</taxon>
        <taxon>Muribaculaceae</taxon>
        <taxon>Muribaculum</taxon>
    </lineage>
</organism>
<evidence type="ECO:0000256" key="4">
    <source>
        <dbReference type="ARBA" id="ARBA00023136"/>
    </source>
</evidence>
<evidence type="ECO:0000256" key="3">
    <source>
        <dbReference type="ARBA" id="ARBA00022989"/>
    </source>
</evidence>
<evidence type="ECO:0000259" key="7">
    <source>
        <dbReference type="Pfam" id="PF07291"/>
    </source>
</evidence>
<dbReference type="NCBIfam" id="NF045576">
    <property type="entry name" value="BT_3928_fam"/>
    <property type="match status" value="1"/>
</dbReference>
<feature type="transmembrane region" description="Helical" evidence="6">
    <location>
        <begin position="86"/>
        <end position="110"/>
    </location>
</feature>
<dbReference type="InterPro" id="IPR009908">
    <property type="entry name" value="Methylamine_util_MauE"/>
</dbReference>
<keyword evidence="3 6" id="KW-1133">Transmembrane helix</keyword>
<dbReference type="OrthoDB" id="9809429at2"/>
<evidence type="ECO:0000256" key="2">
    <source>
        <dbReference type="ARBA" id="ARBA00022692"/>
    </source>
</evidence>
<gene>
    <name evidence="8" type="ORF">A4V02_04985</name>
</gene>
<dbReference type="KEGG" id="pary:A4V02_04985"/>
<keyword evidence="4 6" id="KW-0472">Membrane</keyword>
<evidence type="ECO:0000313" key="9">
    <source>
        <dbReference type="Proteomes" id="UP000186351"/>
    </source>
</evidence>
<dbReference type="EMBL" id="CP015402">
    <property type="protein sequence ID" value="ANU63134.2"/>
    <property type="molecule type" value="Genomic_DNA"/>
</dbReference>
<evidence type="ECO:0000256" key="6">
    <source>
        <dbReference type="SAM" id="Phobius"/>
    </source>
</evidence>
<keyword evidence="9" id="KW-1185">Reference proteome</keyword>